<feature type="active site" description="Acyl-ester intermediate" evidence="13">
    <location>
        <position position="63"/>
    </location>
</feature>
<evidence type="ECO:0000256" key="2">
    <source>
        <dbReference type="ARBA" id="ARBA00004752"/>
    </source>
</evidence>
<feature type="chain" id="PRO_5011482063" description="serine-type D-Ala-D-Ala carboxypeptidase" evidence="16">
    <location>
        <begin position="26"/>
        <end position="389"/>
    </location>
</feature>
<feature type="binding site" evidence="14">
    <location>
        <position position="230"/>
    </location>
    <ligand>
        <name>substrate</name>
    </ligand>
</feature>
<sequence>MLNEMFKRFSRLMLLLIAATFSAQTAVQAQVYQTAAKHAYLIDWNSGSVLFSKDEDEQVPPASLAKLMTLEVVFHALKTGELTLESEFYISEHAWRDGGANSGGSTMFAKLGSMVPLDALLHGIIVQSGNDACIAVAEGMAGNEETFAQLMNKRAEDIGLTHSHFMNSTGLPAEGQMVTAKDLAKLARHLIDDYPEYYHYFAIPEFTWNGITQHNRNPILGFTEGADGLKTGHTEAAGYGLVASAKRGDERLIAVLTGMKSKKERREEARKIMNWGFRAFTSQRIFDPDEEVAYASVFGGDKSEVLLVSERPVSLFMPRAQQGRLKARVYYDGPIKAPIEEGVEVATLKVWNDDKLIYEAPLITGESVGRGTTTQRAVGALKELVLGWF</sequence>
<keyword evidence="10" id="KW-0573">Peptidoglycan synthesis</keyword>
<evidence type="ECO:0000256" key="14">
    <source>
        <dbReference type="PIRSR" id="PIRSR618044-2"/>
    </source>
</evidence>
<dbReference type="GO" id="GO:0009252">
    <property type="term" value="P:peptidoglycan biosynthetic process"/>
    <property type="evidence" value="ECO:0007669"/>
    <property type="project" value="UniProtKB-UniPathway"/>
</dbReference>
<dbReference type="InterPro" id="IPR012338">
    <property type="entry name" value="Beta-lactam/transpept-like"/>
</dbReference>
<evidence type="ECO:0000256" key="10">
    <source>
        <dbReference type="ARBA" id="ARBA00022984"/>
    </source>
</evidence>
<dbReference type="InterPro" id="IPR012907">
    <property type="entry name" value="Peptidase_S11_C"/>
</dbReference>
<keyword evidence="5 18" id="KW-0121">Carboxypeptidase</keyword>
<dbReference type="InterPro" id="IPR018044">
    <property type="entry name" value="Peptidase_S11"/>
</dbReference>
<evidence type="ECO:0000256" key="11">
    <source>
        <dbReference type="ARBA" id="ARBA00023316"/>
    </source>
</evidence>
<dbReference type="SUPFAM" id="SSF69189">
    <property type="entry name" value="Penicillin-binding protein associated domain"/>
    <property type="match status" value="1"/>
</dbReference>
<evidence type="ECO:0000256" key="6">
    <source>
        <dbReference type="ARBA" id="ARBA00022670"/>
    </source>
</evidence>
<dbReference type="GO" id="GO:0009002">
    <property type="term" value="F:serine-type D-Ala-D-Ala carboxypeptidase activity"/>
    <property type="evidence" value="ECO:0007669"/>
    <property type="project" value="UniProtKB-EC"/>
</dbReference>
<dbReference type="PANTHER" id="PTHR21581:SF6">
    <property type="entry name" value="TRAFFICKING PROTEIN PARTICLE COMPLEX SUBUNIT 12"/>
    <property type="match status" value="1"/>
</dbReference>
<evidence type="ECO:0000256" key="15">
    <source>
        <dbReference type="RuleBase" id="RU004016"/>
    </source>
</evidence>
<dbReference type="EC" id="3.4.16.4" evidence="4"/>
<evidence type="ECO:0000313" key="19">
    <source>
        <dbReference type="Proteomes" id="UP000199236"/>
    </source>
</evidence>
<keyword evidence="7 16" id="KW-0732">Signal</keyword>
<protein>
    <recommendedName>
        <fullName evidence="4">serine-type D-Ala-D-Ala carboxypeptidase</fullName>
        <ecNumber evidence="4">3.4.16.4</ecNumber>
    </recommendedName>
</protein>
<dbReference type="Gene3D" id="2.60.410.10">
    <property type="entry name" value="D-Ala-D-Ala carboxypeptidase, C-terminal domain"/>
    <property type="match status" value="1"/>
</dbReference>
<gene>
    <name evidence="18" type="ORF">SAMN04488056_1089</name>
</gene>
<keyword evidence="11" id="KW-0961">Cell wall biogenesis/degradation</keyword>
<dbReference type="GO" id="GO:0006508">
    <property type="term" value="P:proteolysis"/>
    <property type="evidence" value="ECO:0007669"/>
    <property type="project" value="UniProtKB-KW"/>
</dbReference>
<dbReference type="SUPFAM" id="SSF56601">
    <property type="entry name" value="beta-lactamase/transpeptidase-like"/>
    <property type="match status" value="1"/>
</dbReference>
<comment type="similarity">
    <text evidence="3 15">Belongs to the peptidase S11 family.</text>
</comment>
<evidence type="ECO:0000256" key="16">
    <source>
        <dbReference type="SAM" id="SignalP"/>
    </source>
</evidence>
<comment type="pathway">
    <text evidence="2">Cell wall biogenesis; peptidoglycan biosynthesis.</text>
</comment>
<dbReference type="AlphaFoldDB" id="A0A1I5I3Y4"/>
<comment type="function">
    <text evidence="1">Removes C-terminal D-alanyl residues from sugar-peptide cell wall precursors.</text>
</comment>
<dbReference type="InterPro" id="IPR001967">
    <property type="entry name" value="Peptidase_S11_N"/>
</dbReference>
<evidence type="ECO:0000256" key="5">
    <source>
        <dbReference type="ARBA" id="ARBA00022645"/>
    </source>
</evidence>
<evidence type="ECO:0000256" key="7">
    <source>
        <dbReference type="ARBA" id="ARBA00022729"/>
    </source>
</evidence>
<feature type="active site" description="Proton acceptor" evidence="13">
    <location>
        <position position="66"/>
    </location>
</feature>
<organism evidence="18 19">
    <name type="scientific">Cohaesibacter marisflavi</name>
    <dbReference type="NCBI Taxonomy" id="655353"/>
    <lineage>
        <taxon>Bacteria</taxon>
        <taxon>Pseudomonadati</taxon>
        <taxon>Pseudomonadota</taxon>
        <taxon>Alphaproteobacteria</taxon>
        <taxon>Hyphomicrobiales</taxon>
        <taxon>Cohaesibacteraceae</taxon>
    </lineage>
</organism>
<keyword evidence="9" id="KW-0133">Cell shape</keyword>
<evidence type="ECO:0000256" key="13">
    <source>
        <dbReference type="PIRSR" id="PIRSR618044-1"/>
    </source>
</evidence>
<accession>A0A1I5I3Y4</accession>
<dbReference type="InterPro" id="IPR015956">
    <property type="entry name" value="Peniciliin-bd_prot_C_sf"/>
</dbReference>
<keyword evidence="6" id="KW-0645">Protease</keyword>
<dbReference type="GO" id="GO:0008360">
    <property type="term" value="P:regulation of cell shape"/>
    <property type="evidence" value="ECO:0007669"/>
    <property type="project" value="UniProtKB-KW"/>
</dbReference>
<evidence type="ECO:0000259" key="17">
    <source>
        <dbReference type="SMART" id="SM00936"/>
    </source>
</evidence>
<dbReference type="EMBL" id="FOVR01000008">
    <property type="protein sequence ID" value="SFO54890.1"/>
    <property type="molecule type" value="Genomic_DNA"/>
</dbReference>
<evidence type="ECO:0000256" key="8">
    <source>
        <dbReference type="ARBA" id="ARBA00022801"/>
    </source>
</evidence>
<keyword evidence="19" id="KW-1185">Reference proteome</keyword>
<feature type="active site" evidence="13">
    <location>
        <position position="128"/>
    </location>
</feature>
<proteinExistence type="inferred from homology"/>
<evidence type="ECO:0000313" key="18">
    <source>
        <dbReference type="EMBL" id="SFO54890.1"/>
    </source>
</evidence>
<dbReference type="PANTHER" id="PTHR21581">
    <property type="entry name" value="D-ALANYL-D-ALANINE CARBOXYPEPTIDASE"/>
    <property type="match status" value="1"/>
</dbReference>
<dbReference type="Gene3D" id="3.40.710.10">
    <property type="entry name" value="DD-peptidase/beta-lactamase superfamily"/>
    <property type="match status" value="1"/>
</dbReference>
<name>A0A1I5I3Y4_9HYPH</name>
<feature type="domain" description="Peptidase S11 D-Ala-D-Ala carboxypeptidase A C-terminal" evidence="17">
    <location>
        <begin position="280"/>
        <end position="370"/>
    </location>
</feature>
<evidence type="ECO:0000256" key="4">
    <source>
        <dbReference type="ARBA" id="ARBA00012448"/>
    </source>
</evidence>
<dbReference type="InterPro" id="IPR037167">
    <property type="entry name" value="Peptidase_S11_C_sf"/>
</dbReference>
<reference evidence="18 19" key="1">
    <citation type="submission" date="2016-10" db="EMBL/GenBank/DDBJ databases">
        <authorList>
            <person name="de Groot N.N."/>
        </authorList>
    </citation>
    <scope>NUCLEOTIDE SEQUENCE [LARGE SCALE GENOMIC DNA]</scope>
    <source>
        <strain evidence="18 19">CGMCC 1.9157</strain>
    </source>
</reference>
<comment type="catalytic activity">
    <reaction evidence="12">
        <text>Preferential cleavage: (Ac)2-L-Lys-D-Ala-|-D-Ala. Also transpeptidation of peptidyl-alanyl moieties that are N-acyl substituents of D-alanine.</text>
        <dbReference type="EC" id="3.4.16.4"/>
    </reaction>
</comment>
<evidence type="ECO:0000256" key="12">
    <source>
        <dbReference type="ARBA" id="ARBA00034000"/>
    </source>
</evidence>
<dbReference type="GO" id="GO:0071555">
    <property type="term" value="P:cell wall organization"/>
    <property type="evidence" value="ECO:0007669"/>
    <property type="project" value="UniProtKB-KW"/>
</dbReference>
<dbReference type="Pfam" id="PF07943">
    <property type="entry name" value="PBP5_C"/>
    <property type="match status" value="1"/>
</dbReference>
<keyword evidence="8" id="KW-0378">Hydrolase</keyword>
<dbReference type="PRINTS" id="PR00725">
    <property type="entry name" value="DADACBPTASE1"/>
</dbReference>
<feature type="signal peptide" evidence="16">
    <location>
        <begin position="1"/>
        <end position="25"/>
    </location>
</feature>
<dbReference type="UniPathway" id="UPA00219"/>
<evidence type="ECO:0000256" key="3">
    <source>
        <dbReference type="ARBA" id="ARBA00007164"/>
    </source>
</evidence>
<dbReference type="STRING" id="655353.SAMN04488056_1089"/>
<dbReference type="Pfam" id="PF00768">
    <property type="entry name" value="Peptidase_S11"/>
    <property type="match status" value="1"/>
</dbReference>
<evidence type="ECO:0000256" key="9">
    <source>
        <dbReference type="ARBA" id="ARBA00022960"/>
    </source>
</evidence>
<dbReference type="Proteomes" id="UP000199236">
    <property type="component" value="Unassembled WGS sequence"/>
</dbReference>
<evidence type="ECO:0000256" key="1">
    <source>
        <dbReference type="ARBA" id="ARBA00003217"/>
    </source>
</evidence>
<dbReference type="SMART" id="SM00936">
    <property type="entry name" value="PBP5_C"/>
    <property type="match status" value="1"/>
</dbReference>